<organism evidence="1 2">
    <name type="scientific">Singulisphaera acidiphila (strain ATCC BAA-1392 / DSM 18658 / VKM B-2454 / MOB10)</name>
    <dbReference type="NCBI Taxonomy" id="886293"/>
    <lineage>
        <taxon>Bacteria</taxon>
        <taxon>Pseudomonadati</taxon>
        <taxon>Planctomycetota</taxon>
        <taxon>Planctomycetia</taxon>
        <taxon>Isosphaerales</taxon>
        <taxon>Isosphaeraceae</taxon>
        <taxon>Singulisphaera</taxon>
    </lineage>
</organism>
<sequence>MCDGEFLMRCKIPDEPLKAQVALAARRAIAQLGTVPTETIRPDDRFAHDLVQLPFWDSLDWLGYIIEVEQPFEGKVVFDSSVIDEAVKLAGGRPLELRVKHVVRATVLAASYRPEKAVLYEDI</sequence>
<name>L0DLM8_SINAD</name>
<keyword evidence="2" id="KW-1185">Reference proteome</keyword>
<dbReference type="EMBL" id="CP003364">
    <property type="protein sequence ID" value="AGA30152.1"/>
    <property type="molecule type" value="Genomic_DNA"/>
</dbReference>
<evidence type="ECO:0000313" key="1">
    <source>
        <dbReference type="EMBL" id="AGA30152.1"/>
    </source>
</evidence>
<dbReference type="KEGG" id="saci:Sinac_6042"/>
<evidence type="ECO:0000313" key="2">
    <source>
        <dbReference type="Proteomes" id="UP000010798"/>
    </source>
</evidence>
<gene>
    <name evidence="1" type="ordered locus">Sinac_6042</name>
</gene>
<protein>
    <submittedName>
        <fullName evidence="1">Uncharacterized protein</fullName>
    </submittedName>
</protein>
<reference evidence="1 2" key="1">
    <citation type="submission" date="2012-02" db="EMBL/GenBank/DDBJ databases">
        <title>Complete sequence of chromosome of Singulisphaera acidiphila DSM 18658.</title>
        <authorList>
            <consortium name="US DOE Joint Genome Institute (JGI-PGF)"/>
            <person name="Lucas S."/>
            <person name="Copeland A."/>
            <person name="Lapidus A."/>
            <person name="Glavina del Rio T."/>
            <person name="Dalin E."/>
            <person name="Tice H."/>
            <person name="Bruce D."/>
            <person name="Goodwin L."/>
            <person name="Pitluck S."/>
            <person name="Peters L."/>
            <person name="Ovchinnikova G."/>
            <person name="Chertkov O."/>
            <person name="Kyrpides N."/>
            <person name="Mavromatis K."/>
            <person name="Ivanova N."/>
            <person name="Brettin T."/>
            <person name="Detter J.C."/>
            <person name="Han C."/>
            <person name="Larimer F."/>
            <person name="Land M."/>
            <person name="Hauser L."/>
            <person name="Markowitz V."/>
            <person name="Cheng J.-F."/>
            <person name="Hugenholtz P."/>
            <person name="Woyke T."/>
            <person name="Wu D."/>
            <person name="Tindall B."/>
            <person name="Pomrenke H."/>
            <person name="Brambilla E."/>
            <person name="Klenk H.-P."/>
            <person name="Eisen J.A."/>
        </authorList>
    </citation>
    <scope>NUCLEOTIDE SEQUENCE [LARGE SCALE GENOMIC DNA]</scope>
    <source>
        <strain evidence="2">ATCC BAA-1392 / DSM 18658 / VKM B-2454 / MOB10</strain>
    </source>
</reference>
<dbReference type="HOGENOM" id="CLU_2013731_0_0_0"/>
<proteinExistence type="predicted"/>
<dbReference type="Proteomes" id="UP000010798">
    <property type="component" value="Chromosome"/>
</dbReference>
<dbReference type="AlphaFoldDB" id="L0DLM8"/>
<accession>L0DLM8</accession>